<reference evidence="2 3" key="1">
    <citation type="submission" date="2015-09" db="EMBL/GenBank/DDBJ databases">
        <authorList>
            <consortium name="Pathogen Informatics"/>
        </authorList>
    </citation>
    <scope>NUCLEOTIDE SEQUENCE [LARGE SCALE GENOMIC DNA]</scope>
    <source>
        <strain evidence="2 3">2789STDY5608828</strain>
    </source>
</reference>
<feature type="domain" description="DhaL" evidence="1">
    <location>
        <begin position="22"/>
        <end position="204"/>
    </location>
</feature>
<dbReference type="eggNOG" id="COG1461">
    <property type="taxonomic scope" value="Bacteria"/>
</dbReference>
<protein>
    <submittedName>
        <fullName evidence="2">DAK2 domain fusion protein YloV</fullName>
    </submittedName>
</protein>
<dbReference type="Gene3D" id="1.25.40.340">
    <property type="match status" value="1"/>
</dbReference>
<dbReference type="STRING" id="187979.ERS852385_01465"/>
<dbReference type="InterPro" id="IPR036117">
    <property type="entry name" value="DhaL_dom_sf"/>
</dbReference>
<dbReference type="PANTHER" id="PTHR33434:SF4">
    <property type="entry name" value="PHOSPHATASE PROTEIN"/>
    <property type="match status" value="1"/>
</dbReference>
<evidence type="ECO:0000313" key="2">
    <source>
        <dbReference type="EMBL" id="CUN82974.1"/>
    </source>
</evidence>
<keyword evidence="3" id="KW-1185">Reference proteome</keyword>
<dbReference type="EMBL" id="CYYU01000009">
    <property type="protein sequence ID" value="CUN82974.1"/>
    <property type="molecule type" value="Genomic_DNA"/>
</dbReference>
<evidence type="ECO:0000313" key="3">
    <source>
        <dbReference type="Proteomes" id="UP000095546"/>
    </source>
</evidence>
<evidence type="ECO:0000259" key="1">
    <source>
        <dbReference type="PROSITE" id="PS51480"/>
    </source>
</evidence>
<dbReference type="Proteomes" id="UP000095546">
    <property type="component" value="Unassembled WGS sequence"/>
</dbReference>
<dbReference type="SMART" id="SM01121">
    <property type="entry name" value="Dak1_2"/>
    <property type="match status" value="1"/>
</dbReference>
<dbReference type="SUPFAM" id="SSF101473">
    <property type="entry name" value="DhaL-like"/>
    <property type="match status" value="1"/>
</dbReference>
<dbReference type="PROSITE" id="PS51480">
    <property type="entry name" value="DHAL"/>
    <property type="match status" value="1"/>
</dbReference>
<organism evidence="2 3">
    <name type="scientific">Mitsuokella jalaludinii</name>
    <dbReference type="NCBI Taxonomy" id="187979"/>
    <lineage>
        <taxon>Bacteria</taxon>
        <taxon>Bacillati</taxon>
        <taxon>Bacillota</taxon>
        <taxon>Negativicutes</taxon>
        <taxon>Selenomonadales</taxon>
        <taxon>Selenomonadaceae</taxon>
        <taxon>Mitsuokella</taxon>
    </lineage>
</organism>
<dbReference type="InterPro" id="IPR048394">
    <property type="entry name" value="FakA-like_M"/>
</dbReference>
<dbReference type="Pfam" id="PF21645">
    <property type="entry name" value="FakA-like_M"/>
    <property type="match status" value="1"/>
</dbReference>
<name>A0A174A384_9FIRM</name>
<accession>A0A174A384</accession>
<proteinExistence type="predicted"/>
<dbReference type="SMART" id="SM01120">
    <property type="entry name" value="Dak2"/>
    <property type="match status" value="1"/>
</dbReference>
<dbReference type="Pfam" id="PF13684">
    <property type="entry name" value="FakA-like_C"/>
    <property type="match status" value="1"/>
</dbReference>
<gene>
    <name evidence="2" type="ORF">ERS852385_01465</name>
</gene>
<dbReference type="GO" id="GO:0004371">
    <property type="term" value="F:glycerone kinase activity"/>
    <property type="evidence" value="ECO:0007669"/>
    <property type="project" value="InterPro"/>
</dbReference>
<dbReference type="InterPro" id="IPR033470">
    <property type="entry name" value="FakA-like_C"/>
</dbReference>
<dbReference type="AlphaFoldDB" id="A0A174A384"/>
<dbReference type="Pfam" id="PF02734">
    <property type="entry name" value="Dak2"/>
    <property type="match status" value="1"/>
</dbReference>
<dbReference type="InterPro" id="IPR004007">
    <property type="entry name" value="DhaL_dom"/>
</dbReference>
<dbReference type="InterPro" id="IPR050270">
    <property type="entry name" value="DegV_domain_contain"/>
</dbReference>
<dbReference type="PANTHER" id="PTHR33434">
    <property type="entry name" value="DEGV DOMAIN-CONTAINING PROTEIN DR_1986-RELATED"/>
    <property type="match status" value="1"/>
</dbReference>
<dbReference type="GO" id="GO:0006071">
    <property type="term" value="P:glycerol metabolic process"/>
    <property type="evidence" value="ECO:0007669"/>
    <property type="project" value="InterPro"/>
</dbReference>
<sequence length="433" mass="46873">MARPRQQKETGVMNMTGNREVITGSDFKRMVSGAYSEFLLEYEEINALKGAGHMPGTHILRTMGAAVMPLSHTKDDSIGGLARRIATAAVFGARGSAGVVLAQMFRGLGKGLSGKYNATSSEFGKAFQYGILYAQRAVPEQPEQPIITVAKAVAKGAYHAVRANLPISEILQAAIEAGKQALTQIGQEDAGARIMFTFLTGCLKGLDGNFVSPTISLSLGLEAGQPGLPDPRQDLVRPYCVRFTVCNTRVDVPEFERHLREYSSFALVERHEKGIEVHLHTDHVGKVVEQAIGWGPIKNLHITNMSEVHVLNAHGALMRVALLAVAENKVQARELQEAGVHIIVSGGESNCPSVGELVNAAHSDLASSYVMLSWSRDFRLAFRQAKRLLGSRVELVLCQDKMQQAKAIKAFDPEKDAEENSCAMRQAAGAAED</sequence>